<dbReference type="InterPro" id="IPR000649">
    <property type="entry name" value="IF-2B-related"/>
</dbReference>
<proteinExistence type="inferred from homology"/>
<dbReference type="EMBL" id="QMQV01000266">
    <property type="protein sequence ID" value="RLE45343.1"/>
    <property type="molecule type" value="Genomic_DNA"/>
</dbReference>
<dbReference type="Gene3D" id="1.20.120.420">
    <property type="entry name" value="translation initiation factor eif-2b, domain 1"/>
    <property type="match status" value="1"/>
</dbReference>
<accession>A0A497EIY4</accession>
<organism evidence="2 3">
    <name type="scientific">Thermoproteota archaeon</name>
    <dbReference type="NCBI Taxonomy" id="2056631"/>
    <lineage>
        <taxon>Archaea</taxon>
        <taxon>Thermoproteota</taxon>
    </lineage>
</organism>
<feature type="non-terminal residue" evidence="2">
    <location>
        <position position="178"/>
    </location>
</feature>
<dbReference type="Pfam" id="PF01008">
    <property type="entry name" value="IF-2B"/>
    <property type="match status" value="1"/>
</dbReference>
<evidence type="ECO:0000313" key="2">
    <source>
        <dbReference type="EMBL" id="RLE45343.1"/>
    </source>
</evidence>
<evidence type="ECO:0000313" key="3">
    <source>
        <dbReference type="Proteomes" id="UP000278475"/>
    </source>
</evidence>
<evidence type="ECO:0008006" key="4">
    <source>
        <dbReference type="Google" id="ProtNLM"/>
    </source>
</evidence>
<dbReference type="AlphaFoldDB" id="A0A497EIY4"/>
<name>A0A497EIY4_9CREN</name>
<sequence>MRYLDLVELIKSDKQHGATWLSIKAVEAFIALAEELWSAEKLKREAKLLLERLSSCRPSVIAIANAAKASYKVLEEQLSLKADKQKVLDELLKLRNDIEQAKLKVAENAVNELSRYKRFLTHSLSSTVLEFFKKLGSNDRLVVVTESRPLLEGVETAKALSSMGFKVKLIADVVAYHA</sequence>
<gene>
    <name evidence="2" type="ORF">DRJ31_11425</name>
</gene>
<comment type="caution">
    <text evidence="2">The sequence shown here is derived from an EMBL/GenBank/DDBJ whole genome shotgun (WGS) entry which is preliminary data.</text>
</comment>
<dbReference type="InterPro" id="IPR027363">
    <property type="entry name" value="M1Pi_N"/>
</dbReference>
<dbReference type="PANTHER" id="PTHR43475:SF3">
    <property type="entry name" value="TRANSLATION INITIATION FACTOR EIF-2B SUBUNIT FAMILY PROTEIN (AFU_ORTHOLOGUE AFUA_2G14290)"/>
    <property type="match status" value="1"/>
</dbReference>
<comment type="similarity">
    <text evidence="1">Belongs to the eIF-2B alpha/beta/delta subunits family.</text>
</comment>
<dbReference type="SUPFAM" id="SSF100950">
    <property type="entry name" value="NagB/RpiA/CoA transferase-like"/>
    <property type="match status" value="1"/>
</dbReference>
<evidence type="ECO:0000256" key="1">
    <source>
        <dbReference type="RuleBase" id="RU003814"/>
    </source>
</evidence>
<dbReference type="InterPro" id="IPR042529">
    <property type="entry name" value="IF_2B-like_C"/>
</dbReference>
<dbReference type="GO" id="GO:0046523">
    <property type="term" value="F:S-methyl-5-thioribose-1-phosphate isomerase activity"/>
    <property type="evidence" value="ECO:0007669"/>
    <property type="project" value="TreeGrafter"/>
</dbReference>
<dbReference type="PANTHER" id="PTHR43475">
    <property type="entry name" value="METHYLTHIORIBOSE-1-PHOSPHATE ISOMERASE"/>
    <property type="match status" value="1"/>
</dbReference>
<reference evidence="2 3" key="1">
    <citation type="submission" date="2018-06" db="EMBL/GenBank/DDBJ databases">
        <title>Extensive metabolic versatility and redundancy in microbially diverse, dynamic hydrothermal sediments.</title>
        <authorList>
            <person name="Dombrowski N."/>
            <person name="Teske A."/>
            <person name="Baker B.J."/>
        </authorList>
    </citation>
    <scope>NUCLEOTIDE SEQUENCE [LARGE SCALE GENOMIC DNA]</scope>
    <source>
        <strain evidence="2">B66_G16</strain>
    </source>
</reference>
<dbReference type="GO" id="GO:0019509">
    <property type="term" value="P:L-methionine salvage from methylthioadenosine"/>
    <property type="evidence" value="ECO:0007669"/>
    <property type="project" value="TreeGrafter"/>
</dbReference>
<dbReference type="Proteomes" id="UP000278475">
    <property type="component" value="Unassembled WGS sequence"/>
</dbReference>
<dbReference type="InterPro" id="IPR037171">
    <property type="entry name" value="NagB/RpiA_transferase-like"/>
</dbReference>
<dbReference type="Gene3D" id="3.40.50.10470">
    <property type="entry name" value="Translation initiation factor eif-2b, domain 2"/>
    <property type="match status" value="1"/>
</dbReference>
<protein>
    <recommendedName>
        <fullName evidence="4">Initiation factor 2B</fullName>
    </recommendedName>
</protein>